<comment type="caution">
    <text evidence="1">The sequence shown here is derived from an EMBL/GenBank/DDBJ whole genome shotgun (WGS) entry which is preliminary data.</text>
</comment>
<dbReference type="AlphaFoldDB" id="A0A2P5AQV2"/>
<keyword evidence="2" id="KW-1185">Reference proteome</keyword>
<protein>
    <submittedName>
        <fullName evidence="1">Uncharacterized protein</fullName>
    </submittedName>
</protein>
<dbReference type="EMBL" id="JXTC01000737">
    <property type="protein sequence ID" value="PON38930.1"/>
    <property type="molecule type" value="Genomic_DNA"/>
</dbReference>
<accession>A0A2P5AQV2</accession>
<name>A0A2P5AQV2_TREOI</name>
<evidence type="ECO:0000313" key="2">
    <source>
        <dbReference type="Proteomes" id="UP000237000"/>
    </source>
</evidence>
<proteinExistence type="predicted"/>
<dbReference type="InParanoid" id="A0A2P5AQV2"/>
<gene>
    <name evidence="1" type="ORF">TorRG33x02_344000</name>
</gene>
<organism evidence="1 2">
    <name type="scientific">Trema orientale</name>
    <name type="common">Charcoal tree</name>
    <name type="synonym">Celtis orientalis</name>
    <dbReference type="NCBI Taxonomy" id="63057"/>
    <lineage>
        <taxon>Eukaryota</taxon>
        <taxon>Viridiplantae</taxon>
        <taxon>Streptophyta</taxon>
        <taxon>Embryophyta</taxon>
        <taxon>Tracheophyta</taxon>
        <taxon>Spermatophyta</taxon>
        <taxon>Magnoliopsida</taxon>
        <taxon>eudicotyledons</taxon>
        <taxon>Gunneridae</taxon>
        <taxon>Pentapetalae</taxon>
        <taxon>rosids</taxon>
        <taxon>fabids</taxon>
        <taxon>Rosales</taxon>
        <taxon>Cannabaceae</taxon>
        <taxon>Trema</taxon>
    </lineage>
</organism>
<evidence type="ECO:0000313" key="1">
    <source>
        <dbReference type="EMBL" id="PON38930.1"/>
    </source>
</evidence>
<dbReference type="Proteomes" id="UP000237000">
    <property type="component" value="Unassembled WGS sequence"/>
</dbReference>
<sequence length="160" mass="18290">MELLRSGWSIVRFSRKGRKCLLDIPFGFKIIITISSQIKKKVKTQPTASQPDSQSRDHLSFLTKSNQFSSCRAIARLAPTYTACYLSQCIEEVRNEVLLKPLYLQRGYCSMARKGVMWSLLHVTPMRCLWKKKSLSAASYILFAFMSASPVNMPKRINSM</sequence>
<reference evidence="2" key="1">
    <citation type="submission" date="2016-06" db="EMBL/GenBank/DDBJ databases">
        <title>Parallel loss of symbiosis genes in relatives of nitrogen-fixing non-legume Parasponia.</title>
        <authorList>
            <person name="Van Velzen R."/>
            <person name="Holmer R."/>
            <person name="Bu F."/>
            <person name="Rutten L."/>
            <person name="Van Zeijl A."/>
            <person name="Liu W."/>
            <person name="Santuari L."/>
            <person name="Cao Q."/>
            <person name="Sharma T."/>
            <person name="Shen D."/>
            <person name="Roswanjaya Y."/>
            <person name="Wardhani T."/>
            <person name="Kalhor M.S."/>
            <person name="Jansen J."/>
            <person name="Van den Hoogen J."/>
            <person name="Gungor B."/>
            <person name="Hartog M."/>
            <person name="Hontelez J."/>
            <person name="Verver J."/>
            <person name="Yang W.-C."/>
            <person name="Schijlen E."/>
            <person name="Repin R."/>
            <person name="Schilthuizen M."/>
            <person name="Schranz E."/>
            <person name="Heidstra R."/>
            <person name="Miyata K."/>
            <person name="Fedorova E."/>
            <person name="Kohlen W."/>
            <person name="Bisseling T."/>
            <person name="Smit S."/>
            <person name="Geurts R."/>
        </authorList>
    </citation>
    <scope>NUCLEOTIDE SEQUENCE [LARGE SCALE GENOMIC DNA]</scope>
    <source>
        <strain evidence="2">cv. RG33-2</strain>
    </source>
</reference>